<comment type="subcellular location">
    <subcellularLocation>
        <location evidence="3">Cytoplasm</location>
    </subcellularLocation>
</comment>
<protein>
    <recommendedName>
        <fullName evidence="3">Nucleoside triphosphate pyrophosphatase</fullName>
        <ecNumber evidence="3">3.6.1.9</ecNumber>
    </recommendedName>
    <alternativeName>
        <fullName evidence="3">Nucleotide pyrophosphatase</fullName>
        <shortName evidence="3">Nucleotide PPase</shortName>
    </alternativeName>
</protein>
<accession>A0A7X6LYB8</accession>
<gene>
    <name evidence="4" type="ORF">HGA07_12425</name>
</gene>
<dbReference type="SUPFAM" id="SSF52972">
    <property type="entry name" value="ITPase-like"/>
    <property type="match status" value="1"/>
</dbReference>
<dbReference type="GO" id="GO:0005737">
    <property type="term" value="C:cytoplasm"/>
    <property type="evidence" value="ECO:0007669"/>
    <property type="project" value="UniProtKB-SubCell"/>
</dbReference>
<dbReference type="AlphaFoldDB" id="A0A7X6LYB8"/>
<dbReference type="Proteomes" id="UP000523447">
    <property type="component" value="Unassembled WGS sequence"/>
</dbReference>
<dbReference type="RefSeq" id="WP_040717270.1">
    <property type="nucleotide sequence ID" value="NZ_CAWPHS010000002.1"/>
</dbReference>
<dbReference type="GO" id="GO:0047429">
    <property type="term" value="F:nucleoside triphosphate diphosphatase activity"/>
    <property type="evidence" value="ECO:0007669"/>
    <property type="project" value="UniProtKB-EC"/>
</dbReference>
<evidence type="ECO:0000256" key="3">
    <source>
        <dbReference type="HAMAP-Rule" id="MF_00528"/>
    </source>
</evidence>
<dbReference type="Pfam" id="PF02545">
    <property type="entry name" value="Maf"/>
    <property type="match status" value="1"/>
</dbReference>
<feature type="active site" description="Proton acceptor" evidence="3">
    <location>
        <position position="102"/>
    </location>
</feature>
<reference evidence="4 5" key="1">
    <citation type="submission" date="2020-04" db="EMBL/GenBank/DDBJ databases">
        <title>MicrobeNet Type strains.</title>
        <authorList>
            <person name="Nicholson A.C."/>
        </authorList>
    </citation>
    <scope>NUCLEOTIDE SEQUENCE [LARGE SCALE GENOMIC DNA]</scope>
    <source>
        <strain evidence="4 5">DSM 44445</strain>
    </source>
</reference>
<comment type="catalytic activity">
    <reaction evidence="3">
        <text>a ribonucleoside 5'-triphosphate + H2O = a ribonucleoside 5'-phosphate + diphosphate + H(+)</text>
        <dbReference type="Rhea" id="RHEA:23996"/>
        <dbReference type="ChEBI" id="CHEBI:15377"/>
        <dbReference type="ChEBI" id="CHEBI:15378"/>
        <dbReference type="ChEBI" id="CHEBI:33019"/>
        <dbReference type="ChEBI" id="CHEBI:58043"/>
        <dbReference type="ChEBI" id="CHEBI:61557"/>
        <dbReference type="EC" id="3.6.1.9"/>
    </reaction>
</comment>
<comment type="caution">
    <text evidence="3">Lacks conserved residue(s) required for the propagation of feature annotation.</text>
</comment>
<comment type="similarity">
    <text evidence="3">Belongs to the Maf family.</text>
</comment>
<dbReference type="InterPro" id="IPR029001">
    <property type="entry name" value="ITPase-like_fam"/>
</dbReference>
<evidence type="ECO:0000256" key="2">
    <source>
        <dbReference type="ARBA" id="ARBA00022801"/>
    </source>
</evidence>
<organism evidence="4 5">
    <name type="scientific">Nocardia veterana</name>
    <dbReference type="NCBI Taxonomy" id="132249"/>
    <lineage>
        <taxon>Bacteria</taxon>
        <taxon>Bacillati</taxon>
        <taxon>Actinomycetota</taxon>
        <taxon>Actinomycetes</taxon>
        <taxon>Mycobacteriales</taxon>
        <taxon>Nocardiaceae</taxon>
        <taxon>Nocardia</taxon>
    </lineage>
</organism>
<keyword evidence="3" id="KW-0546">Nucleotide metabolism</keyword>
<dbReference type="NCBIfam" id="TIGR00172">
    <property type="entry name" value="maf"/>
    <property type="match status" value="1"/>
</dbReference>
<dbReference type="CDD" id="cd00555">
    <property type="entry name" value="Maf"/>
    <property type="match status" value="1"/>
</dbReference>
<name>A0A7X6LYB8_9NOCA</name>
<dbReference type="EC" id="3.6.1.9" evidence="3"/>
<comment type="caution">
    <text evidence="4">The sequence shown here is derived from an EMBL/GenBank/DDBJ whole genome shotgun (WGS) entry which is preliminary data.</text>
</comment>
<evidence type="ECO:0000313" key="5">
    <source>
        <dbReference type="Proteomes" id="UP000523447"/>
    </source>
</evidence>
<dbReference type="HAMAP" id="MF_00528">
    <property type="entry name" value="Maf"/>
    <property type="match status" value="1"/>
</dbReference>
<comment type="cofactor">
    <cofactor evidence="1 3">
        <name>a divalent metal cation</name>
        <dbReference type="ChEBI" id="CHEBI:60240"/>
    </cofactor>
</comment>
<evidence type="ECO:0000313" key="4">
    <source>
        <dbReference type="EMBL" id="NKY86431.1"/>
    </source>
</evidence>
<keyword evidence="2 3" id="KW-0378">Hydrolase</keyword>
<proteinExistence type="inferred from homology"/>
<keyword evidence="3" id="KW-0963">Cytoplasm</keyword>
<dbReference type="InterPro" id="IPR003697">
    <property type="entry name" value="Maf-like"/>
</dbReference>
<evidence type="ECO:0000256" key="1">
    <source>
        <dbReference type="ARBA" id="ARBA00001968"/>
    </source>
</evidence>
<comment type="catalytic activity">
    <reaction evidence="3">
        <text>a 2'-deoxyribonucleoside 5'-triphosphate + H2O = a 2'-deoxyribonucleoside 5'-phosphate + diphosphate + H(+)</text>
        <dbReference type="Rhea" id="RHEA:44644"/>
        <dbReference type="ChEBI" id="CHEBI:15377"/>
        <dbReference type="ChEBI" id="CHEBI:15378"/>
        <dbReference type="ChEBI" id="CHEBI:33019"/>
        <dbReference type="ChEBI" id="CHEBI:61560"/>
        <dbReference type="ChEBI" id="CHEBI:65317"/>
        <dbReference type="EC" id="3.6.1.9"/>
    </reaction>
</comment>
<dbReference type="Gene3D" id="3.90.950.10">
    <property type="match status" value="1"/>
</dbReference>
<sequence length="241" mass="24585">MTGFVLGSASPARLQVLRSAGLDPVVRISDVDEDAIAAALPADTPPAGVVTALAEAKARTVAAALSADAAAADRNPAAPDLQGVLAAPASRLIDDCVVVGCDSMLLVDGVLQGKPHTPEVARARWAEMAGRSADLLTGHCVLRLRDGAIVADARDCSTTTVHFAEPEPAELDAYIATGEPLQVAGAFTLDGMGGWFVDRIDGDPSSVIGIGLPLLRRLLGEVGVGIAQLWVGAQLRADAVG</sequence>
<dbReference type="GO" id="GO:0009117">
    <property type="term" value="P:nucleotide metabolic process"/>
    <property type="evidence" value="ECO:0007669"/>
    <property type="project" value="UniProtKB-KW"/>
</dbReference>
<dbReference type="PIRSF" id="PIRSF006305">
    <property type="entry name" value="Maf"/>
    <property type="match status" value="1"/>
</dbReference>
<dbReference type="PANTHER" id="PTHR43213:SF5">
    <property type="entry name" value="BIFUNCTIONAL DTTP_UTP PYROPHOSPHATASE_METHYLTRANSFERASE PROTEIN-RELATED"/>
    <property type="match status" value="1"/>
</dbReference>
<dbReference type="PANTHER" id="PTHR43213">
    <property type="entry name" value="BIFUNCTIONAL DTTP/UTP PYROPHOSPHATASE/METHYLTRANSFERASE PROTEIN-RELATED"/>
    <property type="match status" value="1"/>
</dbReference>
<keyword evidence="5" id="KW-1185">Reference proteome</keyword>
<dbReference type="EMBL" id="JAAXPE010000010">
    <property type="protein sequence ID" value="NKY86431.1"/>
    <property type="molecule type" value="Genomic_DNA"/>
</dbReference>
<comment type="function">
    <text evidence="3">Nucleoside triphosphate pyrophosphatase. May have a dual role in cell division arrest and in preventing the incorporation of modified nucleotides into cellular nucleic acids.</text>
</comment>